<dbReference type="Pfam" id="PF03226">
    <property type="entry name" value="Yippee-Mis18"/>
    <property type="match status" value="1"/>
</dbReference>
<dbReference type="EMBL" id="KI686720">
    <property type="protein sequence ID" value="ETK84723.1"/>
    <property type="molecule type" value="Genomic_DNA"/>
</dbReference>
<dbReference type="VEuPathDB" id="FungiDB:PPTG_01977"/>
<evidence type="ECO:0000313" key="13">
    <source>
        <dbReference type="EMBL" id="ETK84723.1"/>
    </source>
</evidence>
<evidence type="ECO:0000256" key="11">
    <source>
        <dbReference type="SAM" id="MobiDB-lite"/>
    </source>
</evidence>
<keyword evidence="10" id="KW-0137">Centromere</keyword>
<evidence type="ECO:0000256" key="4">
    <source>
        <dbReference type="ARBA" id="ARBA00022618"/>
    </source>
</evidence>
<protein>
    <recommendedName>
        <fullName evidence="12">Mis18 domain-containing protein</fullName>
    </recommendedName>
</protein>
<accession>W2GNZ2</accession>
<comment type="subcellular location">
    <subcellularLocation>
        <location evidence="2">Chromosome</location>
        <location evidence="2">Centromere</location>
    </subcellularLocation>
    <subcellularLocation>
        <location evidence="1">Nucleus</location>
    </subcellularLocation>
</comment>
<dbReference type="GO" id="GO:0034080">
    <property type="term" value="P:CENP-A containing chromatin assembly"/>
    <property type="evidence" value="ECO:0007669"/>
    <property type="project" value="TreeGrafter"/>
</dbReference>
<dbReference type="GO" id="GO:0005634">
    <property type="term" value="C:nucleus"/>
    <property type="evidence" value="ECO:0007669"/>
    <property type="project" value="UniProtKB-SubCell"/>
</dbReference>
<proteinExistence type="predicted"/>
<evidence type="ECO:0000256" key="5">
    <source>
        <dbReference type="ARBA" id="ARBA00022723"/>
    </source>
</evidence>
<keyword evidence="4" id="KW-0132">Cell division</keyword>
<gene>
    <name evidence="13" type="ORF">L915_10340</name>
</gene>
<feature type="compositionally biased region" description="Acidic residues" evidence="11">
    <location>
        <begin position="104"/>
        <end position="115"/>
    </location>
</feature>
<evidence type="ECO:0000256" key="1">
    <source>
        <dbReference type="ARBA" id="ARBA00004123"/>
    </source>
</evidence>
<dbReference type="InterPro" id="IPR004910">
    <property type="entry name" value="Yippee/Mis18/Cereblon"/>
</dbReference>
<dbReference type="Proteomes" id="UP000053236">
    <property type="component" value="Unassembled WGS sequence"/>
</dbReference>
<sequence>MLLQSWTIKTAAAIDPQQAASRRQTVNALPSCSLQPLSLSNPTTTMNGAPRKRHYTGRAEDVEVTQTPSHKKARTLVTPQTVPKLSAVSRSHSRIRQHEVTNPESEEIEEEEEIEGEHLTEMQSQDTEEEEEGAMPLVVFQCSTCRSIFGDSYAFVCSTEQLWLVTLSHVTNVALAPEVQTANTGLDAGSSYYELLCHNCQAVLGRKYLTTPVVLDGIRDLFSFSTEAITSYTLGDPMQKGEGGEDEWMKQAAVVCHEAMQKLAVDRSEVARLRDEMEKVKGLMVTVDDRLAHLEGAAPESEDEIERDQEQEQTARQHGRKSKA</sequence>
<reference evidence="13" key="1">
    <citation type="submission" date="2013-11" db="EMBL/GenBank/DDBJ databases">
        <title>The Genome Sequence of Phytophthora parasitica CJ02B3.</title>
        <authorList>
            <consortium name="The Broad Institute Genomics Platform"/>
            <person name="Russ C."/>
            <person name="Tyler B."/>
            <person name="Panabieres F."/>
            <person name="Shan W."/>
            <person name="Tripathy S."/>
            <person name="Grunwald N."/>
            <person name="Machado M."/>
            <person name="Johnson C.S."/>
            <person name="Arredondo F."/>
            <person name="Hong C."/>
            <person name="Coffey M."/>
            <person name="Young S.K."/>
            <person name="Zeng Q."/>
            <person name="Gargeya S."/>
            <person name="Fitzgerald M."/>
            <person name="Abouelleil A."/>
            <person name="Alvarado L."/>
            <person name="Chapman S.B."/>
            <person name="Gainer-Dewar J."/>
            <person name="Goldberg J."/>
            <person name="Griggs A."/>
            <person name="Gujja S."/>
            <person name="Hansen M."/>
            <person name="Howarth C."/>
            <person name="Imamovic A."/>
            <person name="Ireland A."/>
            <person name="Larimer J."/>
            <person name="McCowan C."/>
            <person name="Murphy C."/>
            <person name="Pearson M."/>
            <person name="Poon T.W."/>
            <person name="Priest M."/>
            <person name="Roberts A."/>
            <person name="Saif S."/>
            <person name="Shea T."/>
            <person name="Sykes S."/>
            <person name="Wortman J."/>
            <person name="Nusbaum C."/>
            <person name="Birren B."/>
        </authorList>
    </citation>
    <scope>NUCLEOTIDE SEQUENCE [LARGE SCALE GENOMIC DNA]</scope>
    <source>
        <strain evidence="13">CJ02B3</strain>
    </source>
</reference>
<evidence type="ECO:0000256" key="6">
    <source>
        <dbReference type="ARBA" id="ARBA00022776"/>
    </source>
</evidence>
<feature type="region of interest" description="Disordered" evidence="11">
    <location>
        <begin position="294"/>
        <end position="324"/>
    </location>
</feature>
<dbReference type="GO" id="GO:0046872">
    <property type="term" value="F:metal ion binding"/>
    <property type="evidence" value="ECO:0007669"/>
    <property type="project" value="UniProtKB-KW"/>
</dbReference>
<keyword evidence="5" id="KW-0479">Metal-binding</keyword>
<keyword evidence="9" id="KW-0131">Cell cycle</keyword>
<name>W2GNZ2_PHYNI</name>
<keyword evidence="8" id="KW-0539">Nucleus</keyword>
<keyword evidence="3" id="KW-0158">Chromosome</keyword>
<evidence type="ECO:0000256" key="7">
    <source>
        <dbReference type="ARBA" id="ARBA00022833"/>
    </source>
</evidence>
<feature type="region of interest" description="Disordered" evidence="11">
    <location>
        <begin position="83"/>
        <end position="118"/>
    </location>
</feature>
<dbReference type="InterPro" id="IPR034752">
    <property type="entry name" value="Mis18"/>
</dbReference>
<dbReference type="PANTHER" id="PTHR16431:SF1">
    <property type="entry name" value="NEUROGENIC PROTEIN MASTERMIND"/>
    <property type="match status" value="1"/>
</dbReference>
<evidence type="ECO:0000259" key="12">
    <source>
        <dbReference type="PROSITE" id="PS51793"/>
    </source>
</evidence>
<dbReference type="AlphaFoldDB" id="W2GNZ2"/>
<keyword evidence="6" id="KW-0498">Mitosis</keyword>
<feature type="domain" description="Mis18" evidence="12">
    <location>
        <begin position="137"/>
        <end position="234"/>
    </location>
</feature>
<evidence type="ECO:0000256" key="9">
    <source>
        <dbReference type="ARBA" id="ARBA00023306"/>
    </source>
</evidence>
<dbReference type="PROSITE" id="PS51793">
    <property type="entry name" value="MIS18"/>
    <property type="match status" value="1"/>
</dbReference>
<dbReference type="PANTHER" id="PTHR16431">
    <property type="entry name" value="NEUROGENIC PROTEIN MASTERMIND"/>
    <property type="match status" value="1"/>
</dbReference>
<evidence type="ECO:0000256" key="10">
    <source>
        <dbReference type="ARBA" id="ARBA00023328"/>
    </source>
</evidence>
<organism evidence="13">
    <name type="scientific">Phytophthora nicotianae</name>
    <name type="common">Potato buckeye rot agent</name>
    <name type="synonym">Phytophthora parasitica</name>
    <dbReference type="NCBI Taxonomy" id="4792"/>
    <lineage>
        <taxon>Eukaryota</taxon>
        <taxon>Sar</taxon>
        <taxon>Stramenopiles</taxon>
        <taxon>Oomycota</taxon>
        <taxon>Peronosporomycetes</taxon>
        <taxon>Peronosporales</taxon>
        <taxon>Peronosporaceae</taxon>
        <taxon>Phytophthora</taxon>
    </lineage>
</organism>
<dbReference type="GO" id="GO:0000785">
    <property type="term" value="C:chromatin"/>
    <property type="evidence" value="ECO:0007669"/>
    <property type="project" value="TreeGrafter"/>
</dbReference>
<evidence type="ECO:0000256" key="8">
    <source>
        <dbReference type="ARBA" id="ARBA00023242"/>
    </source>
</evidence>
<evidence type="ECO:0000256" key="3">
    <source>
        <dbReference type="ARBA" id="ARBA00022454"/>
    </source>
</evidence>
<dbReference type="GO" id="GO:0051301">
    <property type="term" value="P:cell division"/>
    <property type="evidence" value="ECO:0007669"/>
    <property type="project" value="UniProtKB-KW"/>
</dbReference>
<dbReference type="GO" id="GO:0007059">
    <property type="term" value="P:chromosome segregation"/>
    <property type="evidence" value="ECO:0007669"/>
    <property type="project" value="TreeGrafter"/>
</dbReference>
<keyword evidence="7" id="KW-0862">Zinc</keyword>
<dbReference type="GO" id="GO:0000775">
    <property type="term" value="C:chromosome, centromeric region"/>
    <property type="evidence" value="ECO:0007669"/>
    <property type="project" value="UniProtKB-SubCell"/>
</dbReference>
<evidence type="ECO:0000256" key="2">
    <source>
        <dbReference type="ARBA" id="ARBA00004584"/>
    </source>
</evidence>